<dbReference type="GO" id="GO:0003676">
    <property type="term" value="F:nucleic acid binding"/>
    <property type="evidence" value="ECO:0007669"/>
    <property type="project" value="InterPro"/>
</dbReference>
<dbReference type="RefSeq" id="WP_011603841.1">
    <property type="nucleotide sequence ID" value="NC_008278.1"/>
</dbReference>
<feature type="compositionally biased region" description="Polar residues" evidence="1">
    <location>
        <begin position="287"/>
        <end position="305"/>
    </location>
</feature>
<keyword evidence="3" id="KW-1185">Reference proteome</keyword>
<dbReference type="Gene3D" id="3.30.420.10">
    <property type="entry name" value="Ribonuclease H-like superfamily/Ribonuclease H"/>
    <property type="match status" value="1"/>
</dbReference>
<name>Q0RMB8_FRAAA</name>
<dbReference type="SUPFAM" id="SSF53098">
    <property type="entry name" value="Ribonuclease H-like"/>
    <property type="match status" value="1"/>
</dbReference>
<dbReference type="STRING" id="326424.FRAAL2687"/>
<protein>
    <submittedName>
        <fullName evidence="2">Uncharacterized protein</fullName>
    </submittedName>
</protein>
<dbReference type="KEGG" id="fal:FRAAL2687"/>
<dbReference type="Proteomes" id="UP000000657">
    <property type="component" value="Chromosome"/>
</dbReference>
<sequence>MSWPASGDPLTFGDTECISLRSGARVIWEAGFVMDVGGLVREMLVQIRPDMSMADPRSLEICRFGERFALPDGVDAALMHPEAGRMVVPLAEAEAAEVIATALRDTHLFGVVPSFDALRLELWLRAQLGSSYTWESAPWHYQPHDVEDLAAGVLIGQAATGLYPRAAAALRQLGMPYNTDVLFRYFDVPDNPESRHTALGDARAAYALWQKMHVTSGFSVDALNVSSSTVALILSLTSWGDTSADVLSRLASLLHEQVPDGQVIILEPGGSLREADADAMARAGWVRSTTPPRSDDQAQSATEHR</sequence>
<evidence type="ECO:0000313" key="2">
    <source>
        <dbReference type="EMBL" id="CAJ61333.1"/>
    </source>
</evidence>
<organism evidence="2 3">
    <name type="scientific">Frankia alni (strain DSM 45986 / CECT 9034 / ACN14a)</name>
    <dbReference type="NCBI Taxonomy" id="326424"/>
    <lineage>
        <taxon>Bacteria</taxon>
        <taxon>Bacillati</taxon>
        <taxon>Actinomycetota</taxon>
        <taxon>Actinomycetes</taxon>
        <taxon>Frankiales</taxon>
        <taxon>Frankiaceae</taxon>
        <taxon>Frankia</taxon>
    </lineage>
</organism>
<evidence type="ECO:0000256" key="1">
    <source>
        <dbReference type="SAM" id="MobiDB-lite"/>
    </source>
</evidence>
<reference evidence="2 3" key="1">
    <citation type="journal article" date="2007" name="Genome Res.">
        <title>Genome characteristics of facultatively symbiotic Frankia sp. strains reflect host range and host plant biogeography.</title>
        <authorList>
            <person name="Normand P."/>
            <person name="Lapierre P."/>
            <person name="Tisa L.S."/>
            <person name="Gogarten J.P."/>
            <person name="Alloisio N."/>
            <person name="Bagnarol E."/>
            <person name="Bassi C.A."/>
            <person name="Berry A.M."/>
            <person name="Bickhart D.M."/>
            <person name="Choisne N."/>
            <person name="Couloux A."/>
            <person name="Cournoyer B."/>
            <person name="Cruveiller S."/>
            <person name="Daubin V."/>
            <person name="Demange N."/>
            <person name="Francino M.P."/>
            <person name="Goltsman E."/>
            <person name="Huang Y."/>
            <person name="Kopp O.R."/>
            <person name="Labarre L."/>
            <person name="Lapidus A."/>
            <person name="Lavire C."/>
            <person name="Marechal J."/>
            <person name="Martinez M."/>
            <person name="Mastronunzio J.E."/>
            <person name="Mullin B.C."/>
            <person name="Niemann J."/>
            <person name="Pujic P."/>
            <person name="Rawnsley T."/>
            <person name="Rouy Z."/>
            <person name="Schenowitz C."/>
            <person name="Sellstedt A."/>
            <person name="Tavares F."/>
            <person name="Tomkins J.P."/>
            <person name="Vallenet D."/>
            <person name="Valverde C."/>
            <person name="Wall L.G."/>
            <person name="Wang Y."/>
            <person name="Medigue C."/>
            <person name="Benson D.R."/>
        </authorList>
    </citation>
    <scope>NUCLEOTIDE SEQUENCE [LARGE SCALE GENOMIC DNA]</scope>
    <source>
        <strain evidence="3">DSM 45986 / CECT 9034 / ACN14a</strain>
    </source>
</reference>
<dbReference type="HOGENOM" id="CLU_911387_0_0_11"/>
<dbReference type="InterPro" id="IPR012337">
    <property type="entry name" value="RNaseH-like_sf"/>
</dbReference>
<feature type="region of interest" description="Disordered" evidence="1">
    <location>
        <begin position="283"/>
        <end position="305"/>
    </location>
</feature>
<dbReference type="InterPro" id="IPR036397">
    <property type="entry name" value="RNaseH_sf"/>
</dbReference>
<dbReference type="OrthoDB" id="4762736at2"/>
<dbReference type="AlphaFoldDB" id="Q0RMB8"/>
<gene>
    <name evidence="2" type="ordered locus">FRAAL2687</name>
</gene>
<accession>Q0RMB8</accession>
<dbReference type="EMBL" id="CT573213">
    <property type="protein sequence ID" value="CAJ61333.1"/>
    <property type="molecule type" value="Genomic_DNA"/>
</dbReference>
<evidence type="ECO:0000313" key="3">
    <source>
        <dbReference type="Proteomes" id="UP000000657"/>
    </source>
</evidence>
<proteinExistence type="predicted"/>